<reference evidence="3" key="1">
    <citation type="submission" date="2017-09" db="EMBL/GenBank/DDBJ databases">
        <title>Depth-based differentiation of microbial function through sediment-hosted aquifers and enrichment of novel symbionts in the deep terrestrial subsurface.</title>
        <authorList>
            <person name="Probst A.J."/>
            <person name="Ladd B."/>
            <person name="Jarett J.K."/>
            <person name="Geller-Mcgrath D.E."/>
            <person name="Sieber C.M.K."/>
            <person name="Emerson J.B."/>
            <person name="Anantharaman K."/>
            <person name="Thomas B.C."/>
            <person name="Malmstrom R."/>
            <person name="Stieglmeier M."/>
            <person name="Klingl A."/>
            <person name="Woyke T."/>
            <person name="Ryan C.M."/>
            <person name="Banfield J.F."/>
        </authorList>
    </citation>
    <scope>NUCLEOTIDE SEQUENCE [LARGE SCALE GENOMIC DNA]</scope>
</reference>
<comment type="caution">
    <text evidence="2">The sequence shown here is derived from an EMBL/GenBank/DDBJ whole genome shotgun (WGS) entry which is preliminary data.</text>
</comment>
<dbReference type="Proteomes" id="UP000231183">
    <property type="component" value="Unassembled WGS sequence"/>
</dbReference>
<name>A0A2M6W2Y4_9BACT</name>
<accession>A0A2M6W2Y4</accession>
<gene>
    <name evidence="2" type="ORF">COU31_04350</name>
</gene>
<feature type="region of interest" description="Disordered" evidence="1">
    <location>
        <begin position="1"/>
        <end position="27"/>
    </location>
</feature>
<protein>
    <submittedName>
        <fullName evidence="2">Uncharacterized protein</fullName>
    </submittedName>
</protein>
<dbReference type="EMBL" id="PFBX01000049">
    <property type="protein sequence ID" value="PIT87163.1"/>
    <property type="molecule type" value="Genomic_DNA"/>
</dbReference>
<evidence type="ECO:0000256" key="1">
    <source>
        <dbReference type="SAM" id="MobiDB-lite"/>
    </source>
</evidence>
<proteinExistence type="predicted"/>
<evidence type="ECO:0000313" key="3">
    <source>
        <dbReference type="Proteomes" id="UP000231183"/>
    </source>
</evidence>
<sequence length="153" mass="17375">MDQTKGVSPEKRWNLNGDLGAVEEKTPVDREEQKMEELIAQFREWLLEMKKIFDRPNTQDFGGFLKMFGVIMSNLSEITNKLGRMEGGSQKITEFYGFLENALEKIKEQNNDIILEMVKVLKNFLDSAKKGGLSVMSVGRLLVGLGGLMKNKK</sequence>
<dbReference type="AlphaFoldDB" id="A0A2M6W2Y4"/>
<evidence type="ECO:0000313" key="2">
    <source>
        <dbReference type="EMBL" id="PIT87163.1"/>
    </source>
</evidence>
<organism evidence="2 3">
    <name type="scientific">Candidatus Magasanikbacteria bacterium CG10_big_fil_rev_8_21_14_0_10_40_10</name>
    <dbReference type="NCBI Taxonomy" id="1974648"/>
    <lineage>
        <taxon>Bacteria</taxon>
        <taxon>Candidatus Magasanikiibacteriota</taxon>
    </lineage>
</organism>